<accession>A0ABR6KEI1</accession>
<dbReference type="EMBL" id="JACHNX010000033">
    <property type="protein sequence ID" value="MBB4611540.1"/>
    <property type="molecule type" value="Genomic_DNA"/>
</dbReference>
<dbReference type="InterPro" id="IPR011010">
    <property type="entry name" value="DNA_brk_join_enz"/>
</dbReference>
<evidence type="ECO:0000256" key="3">
    <source>
        <dbReference type="ARBA" id="ARBA00023172"/>
    </source>
</evidence>
<comment type="caution">
    <text evidence="5">The sequence shown here is derived from an EMBL/GenBank/DDBJ whole genome shotgun (WGS) entry which is preliminary data.</text>
</comment>
<dbReference type="Proteomes" id="UP000584663">
    <property type="component" value="Unassembled WGS sequence"/>
</dbReference>
<keyword evidence="6" id="KW-1185">Reference proteome</keyword>
<dbReference type="SUPFAM" id="SSF56349">
    <property type="entry name" value="DNA breaking-rejoining enzymes"/>
    <property type="match status" value="1"/>
</dbReference>
<dbReference type="InterPro" id="IPR002104">
    <property type="entry name" value="Integrase_catalytic"/>
</dbReference>
<dbReference type="InterPro" id="IPR050808">
    <property type="entry name" value="Phage_Integrase"/>
</dbReference>
<dbReference type="Pfam" id="PF00589">
    <property type="entry name" value="Phage_integrase"/>
    <property type="match status" value="1"/>
</dbReference>
<reference evidence="5 6" key="1">
    <citation type="submission" date="2020-08" db="EMBL/GenBank/DDBJ databases">
        <title>Genomic Encyclopedia of Type Strains, Phase IV (KMG-IV): sequencing the most valuable type-strain genomes for metagenomic binning, comparative biology and taxonomic classification.</title>
        <authorList>
            <person name="Goeker M."/>
        </authorList>
    </citation>
    <scope>NUCLEOTIDE SEQUENCE [LARGE SCALE GENOMIC DNA]</scope>
    <source>
        <strain evidence="5 6">DSM 14562</strain>
    </source>
</reference>
<keyword evidence="3" id="KW-0233">DNA recombination</keyword>
<evidence type="ECO:0000313" key="5">
    <source>
        <dbReference type="EMBL" id="MBB4611540.1"/>
    </source>
</evidence>
<keyword evidence="2" id="KW-0229">DNA integration</keyword>
<evidence type="ECO:0000256" key="1">
    <source>
        <dbReference type="ARBA" id="ARBA00008857"/>
    </source>
</evidence>
<dbReference type="RefSeq" id="WP_240456251.1">
    <property type="nucleotide sequence ID" value="NZ_JAFHKU010000061.1"/>
</dbReference>
<feature type="domain" description="Tyr recombinase" evidence="4">
    <location>
        <begin position="1"/>
        <end position="92"/>
    </location>
</feature>
<organism evidence="5 6">
    <name type="scientific">Sphingomonas yabuuchiae</name>
    <dbReference type="NCBI Taxonomy" id="172044"/>
    <lineage>
        <taxon>Bacteria</taxon>
        <taxon>Pseudomonadati</taxon>
        <taxon>Pseudomonadota</taxon>
        <taxon>Alphaproteobacteria</taxon>
        <taxon>Sphingomonadales</taxon>
        <taxon>Sphingomonadaceae</taxon>
        <taxon>Sphingomonas</taxon>
    </lineage>
</organism>
<name>A0ABR6KEI1_9SPHN</name>
<dbReference type="Gene3D" id="1.10.443.10">
    <property type="entry name" value="Intergrase catalytic core"/>
    <property type="match status" value="1"/>
</dbReference>
<comment type="similarity">
    <text evidence="1">Belongs to the 'phage' integrase family.</text>
</comment>
<evidence type="ECO:0000259" key="4">
    <source>
        <dbReference type="Pfam" id="PF00589"/>
    </source>
</evidence>
<proteinExistence type="inferred from homology"/>
<dbReference type="PANTHER" id="PTHR30629:SF2">
    <property type="entry name" value="PROPHAGE INTEGRASE INTS-RELATED"/>
    <property type="match status" value="1"/>
</dbReference>
<gene>
    <name evidence="5" type="ORF">GGQ89_003789</name>
</gene>
<protein>
    <submittedName>
        <fullName evidence="5">Integrase</fullName>
    </submittedName>
</protein>
<dbReference type="PANTHER" id="PTHR30629">
    <property type="entry name" value="PROPHAGE INTEGRASE"/>
    <property type="match status" value="1"/>
</dbReference>
<sequence>MKMAREHVVPLAPAVVALLKEVRAYSSANYVFVGEKSNQPISRNTMIYACYRMGYRGRQTVHGFRGLASTWANEAECYQPDWIEMALAHVERDEVRGRITLRFIFPRAGACSMTGPGSSSTTW</sequence>
<evidence type="ECO:0000313" key="6">
    <source>
        <dbReference type="Proteomes" id="UP000584663"/>
    </source>
</evidence>
<evidence type="ECO:0000256" key="2">
    <source>
        <dbReference type="ARBA" id="ARBA00022908"/>
    </source>
</evidence>
<dbReference type="InterPro" id="IPR013762">
    <property type="entry name" value="Integrase-like_cat_sf"/>
</dbReference>